<evidence type="ECO:0000256" key="5">
    <source>
        <dbReference type="SAM" id="Phobius"/>
    </source>
</evidence>
<feature type="domain" description="NlpC/P60" evidence="6">
    <location>
        <begin position="200"/>
        <end position="326"/>
    </location>
</feature>
<evidence type="ECO:0000256" key="3">
    <source>
        <dbReference type="ARBA" id="ARBA00022801"/>
    </source>
</evidence>
<dbReference type="RefSeq" id="WP_387249763.1">
    <property type="nucleotide sequence ID" value="NZ_JBIALX010000002.1"/>
</dbReference>
<dbReference type="InterPro" id="IPR038765">
    <property type="entry name" value="Papain-like_cys_pep_sf"/>
</dbReference>
<comment type="similarity">
    <text evidence="1">Belongs to the peptidase C40 family.</text>
</comment>
<organism evidence="7 8">
    <name type="scientific">Nocardia africana</name>
    <dbReference type="NCBI Taxonomy" id="134964"/>
    <lineage>
        <taxon>Bacteria</taxon>
        <taxon>Bacillati</taxon>
        <taxon>Actinomycetota</taxon>
        <taxon>Actinomycetes</taxon>
        <taxon>Mycobacteriales</taxon>
        <taxon>Nocardiaceae</taxon>
        <taxon>Nocardia</taxon>
    </lineage>
</organism>
<dbReference type="SUPFAM" id="SSF54001">
    <property type="entry name" value="Cysteine proteinases"/>
    <property type="match status" value="1"/>
</dbReference>
<dbReference type="PANTHER" id="PTHR47359">
    <property type="entry name" value="PEPTIDOGLYCAN DL-ENDOPEPTIDASE CWLO"/>
    <property type="match status" value="1"/>
</dbReference>
<feature type="transmembrane region" description="Helical" evidence="5">
    <location>
        <begin position="6"/>
        <end position="30"/>
    </location>
</feature>
<dbReference type="PROSITE" id="PS51935">
    <property type="entry name" value="NLPC_P60"/>
    <property type="match status" value="1"/>
</dbReference>
<dbReference type="EMBL" id="JBIALX010000002">
    <property type="protein sequence ID" value="MFF0452990.1"/>
    <property type="molecule type" value="Genomic_DNA"/>
</dbReference>
<evidence type="ECO:0000256" key="4">
    <source>
        <dbReference type="ARBA" id="ARBA00022807"/>
    </source>
</evidence>
<dbReference type="InterPro" id="IPR000064">
    <property type="entry name" value="NLP_P60_dom"/>
</dbReference>
<dbReference type="SUPFAM" id="SSF53955">
    <property type="entry name" value="Lysozyme-like"/>
    <property type="match status" value="1"/>
</dbReference>
<dbReference type="Proteomes" id="UP001601521">
    <property type="component" value="Unassembled WGS sequence"/>
</dbReference>
<keyword evidence="5" id="KW-0472">Membrane</keyword>
<evidence type="ECO:0000313" key="7">
    <source>
        <dbReference type="EMBL" id="MFF0452990.1"/>
    </source>
</evidence>
<dbReference type="PANTHER" id="PTHR47359:SF3">
    <property type="entry name" value="NLP_P60 DOMAIN-CONTAINING PROTEIN-RELATED"/>
    <property type="match status" value="1"/>
</dbReference>
<keyword evidence="3" id="KW-0378">Hydrolase</keyword>
<protein>
    <submittedName>
        <fullName evidence="7">NlpC/P60 family protein</fullName>
    </submittedName>
</protein>
<keyword evidence="4" id="KW-0788">Thiol protease</keyword>
<keyword evidence="5" id="KW-1133">Transmembrane helix</keyword>
<dbReference type="InterPro" id="IPR023346">
    <property type="entry name" value="Lysozyme-like_dom_sf"/>
</dbReference>
<reference evidence="7 8" key="1">
    <citation type="submission" date="2024-10" db="EMBL/GenBank/DDBJ databases">
        <title>The Natural Products Discovery Center: Release of the First 8490 Sequenced Strains for Exploring Actinobacteria Biosynthetic Diversity.</title>
        <authorList>
            <person name="Kalkreuter E."/>
            <person name="Kautsar S.A."/>
            <person name="Yang D."/>
            <person name="Bader C.D."/>
            <person name="Teijaro C.N."/>
            <person name="Fluegel L."/>
            <person name="Davis C.M."/>
            <person name="Simpson J.R."/>
            <person name="Lauterbach L."/>
            <person name="Steele A.D."/>
            <person name="Gui C."/>
            <person name="Meng S."/>
            <person name="Li G."/>
            <person name="Viehrig K."/>
            <person name="Ye F."/>
            <person name="Su P."/>
            <person name="Kiefer A.F."/>
            <person name="Nichols A."/>
            <person name="Cepeda A.J."/>
            <person name="Yan W."/>
            <person name="Fan B."/>
            <person name="Jiang Y."/>
            <person name="Adhikari A."/>
            <person name="Zheng C.-J."/>
            <person name="Schuster L."/>
            <person name="Cowan T.M."/>
            <person name="Smanski M.J."/>
            <person name="Chevrette M.G."/>
            <person name="De Carvalho L.P.S."/>
            <person name="Shen B."/>
        </authorList>
    </citation>
    <scope>NUCLEOTIDE SEQUENCE [LARGE SCALE GENOMIC DNA]</scope>
    <source>
        <strain evidence="7 8">NPDC004550</strain>
    </source>
</reference>
<dbReference type="Pfam" id="PF00877">
    <property type="entry name" value="NLPC_P60"/>
    <property type="match status" value="1"/>
</dbReference>
<proteinExistence type="inferred from homology"/>
<dbReference type="Gene3D" id="3.90.1720.10">
    <property type="entry name" value="endopeptidase domain like (from Nostoc punctiforme)"/>
    <property type="match status" value="1"/>
</dbReference>
<keyword evidence="8" id="KW-1185">Reference proteome</keyword>
<dbReference type="Gene3D" id="1.10.530.10">
    <property type="match status" value="1"/>
</dbReference>
<keyword evidence="2" id="KW-0645">Protease</keyword>
<sequence length="330" mass="34187">MLVKTIGAGSALVVFVIVVIAAVVTTAVIYGQPLRGAGSSPGAGSTPSPQARADIPPDLLVLYQQAAADCPGLDWSVLAAIGKVETDHGRSTLPGAQNGENFAGAGGLMQFLEPTFDAVTARHPLPAGGASPPSRYNPSDAIHAAAYYLCDSGAPADLHRAIFTYNHSDTYVTQVLDQAARYRALHTPADGDCRAAGMTDTAAAQAISFACAQLGQPYVWGGNGPADGGWDCSGLTKAAYAAAGITLPRTTYDQVHVGPTIPENQLQPGDLVFYGTTANVHHVGLYLGAGRMIHAPDIGQPVQISPYRYSGDDYYGATRPSAQIPADSHD</sequence>
<dbReference type="InterPro" id="IPR008258">
    <property type="entry name" value="Transglycosylase_SLT_dom_1"/>
</dbReference>
<evidence type="ECO:0000256" key="2">
    <source>
        <dbReference type="ARBA" id="ARBA00022670"/>
    </source>
</evidence>
<dbReference type="Pfam" id="PF01464">
    <property type="entry name" value="SLT"/>
    <property type="match status" value="1"/>
</dbReference>
<comment type="caution">
    <text evidence="7">The sequence shown here is derived from an EMBL/GenBank/DDBJ whole genome shotgun (WGS) entry which is preliminary data.</text>
</comment>
<dbReference type="CDD" id="cd13399">
    <property type="entry name" value="Slt35-like"/>
    <property type="match status" value="1"/>
</dbReference>
<gene>
    <name evidence="7" type="ORF">ACFYTH_06425</name>
</gene>
<accession>A0ABW6NCX1</accession>
<keyword evidence="5" id="KW-0812">Transmembrane</keyword>
<dbReference type="InterPro" id="IPR051794">
    <property type="entry name" value="PG_Endopeptidase_C40"/>
</dbReference>
<evidence type="ECO:0000259" key="6">
    <source>
        <dbReference type="PROSITE" id="PS51935"/>
    </source>
</evidence>
<evidence type="ECO:0000313" key="8">
    <source>
        <dbReference type="Proteomes" id="UP001601521"/>
    </source>
</evidence>
<name>A0ABW6NCX1_9NOCA</name>
<evidence type="ECO:0000256" key="1">
    <source>
        <dbReference type="ARBA" id="ARBA00007074"/>
    </source>
</evidence>